<accession>R9S5G3</accession>
<evidence type="ECO:0000313" key="2">
    <source>
        <dbReference type="Proteomes" id="UP000000466"/>
    </source>
</evidence>
<dbReference type="HOGENOM" id="CLU_791783_0_0_6"/>
<dbReference type="AlphaFoldDB" id="R9S5G3"/>
<name>R9S5G3_SIMAS</name>
<reference evidence="1 2" key="1">
    <citation type="journal article" date="2013" name="Genome Announc.">
        <title>Complete genome sequence of Simiduia agarivorans SA1(T), a marine bacterium able to degrade a variety of polysaccharides.</title>
        <authorList>
            <person name="Lin S.Y."/>
            <person name="Shieh W.Y."/>
            <person name="Chen J.S."/>
            <person name="Tang S.L."/>
        </authorList>
    </citation>
    <scope>NUCLEOTIDE SEQUENCE [LARGE SCALE GENOMIC DNA]</scope>
    <source>
        <strain evidence="2">DSM 21679 / JCM 13881 / BCRC 17597 / SA1</strain>
    </source>
</reference>
<keyword evidence="2" id="KW-1185">Reference proteome</keyword>
<dbReference type="STRING" id="1117647.M5M_14857"/>
<protein>
    <submittedName>
        <fullName evidence="1">Uncharacterized protein</fullName>
    </submittedName>
</protein>
<organism evidence="1 2">
    <name type="scientific">Simiduia agarivorans (strain DSM 21679 / JCM 13881 / BCRC 17597 / SA1)</name>
    <dbReference type="NCBI Taxonomy" id="1117647"/>
    <lineage>
        <taxon>Bacteria</taxon>
        <taxon>Pseudomonadati</taxon>
        <taxon>Pseudomonadota</taxon>
        <taxon>Gammaproteobacteria</taxon>
        <taxon>Cellvibrionales</taxon>
        <taxon>Cellvibrionaceae</taxon>
        <taxon>Simiduia</taxon>
    </lineage>
</organism>
<sequence length="325" mass="36582">MLPRHAAGSFELKEGTGPITGMQSCGEFLEIYKVDKTFRVKSPESIDPEETNPNAMWVTSPTDDVGTGNPIVARAFLQNCQMLNSAIFDQEIDKDEVIMTLHSCKEALITCDKICRKVTKSVLDICKVIEGSGVERDNRGRGLNPFPQVEQLDTDCGTFLVQANRVIKMLSGLPSLLLPLSKEDSNFDYLAKRIESEAVDAPRLLEFIKDNAKGVKYLAELRNFHEHPKKIRTIINNFTLTPNSSIEIPTWHLSGEAKSPIHEEMRAATNFLLELIEITFIHTLMASLSKSYPFIIQKEKKIDEANPIQYRLTIDVGQFNVEQII</sequence>
<dbReference type="PROSITE" id="PS51257">
    <property type="entry name" value="PROKAR_LIPOPROTEIN"/>
    <property type="match status" value="1"/>
</dbReference>
<proteinExistence type="predicted"/>
<dbReference type="EMBL" id="CP003746">
    <property type="protein sequence ID" value="AGN11371.1"/>
    <property type="molecule type" value="Genomic_DNA"/>
</dbReference>
<gene>
    <name evidence="1" type="ordered locus">M5M_14857</name>
</gene>
<dbReference type="Proteomes" id="UP000000466">
    <property type="component" value="Chromosome"/>
</dbReference>
<dbReference type="KEGG" id="saga:M5M_14857"/>
<dbReference type="eggNOG" id="ENOG5033PQ3">
    <property type="taxonomic scope" value="Bacteria"/>
</dbReference>
<evidence type="ECO:0000313" key="1">
    <source>
        <dbReference type="EMBL" id="AGN11371.1"/>
    </source>
</evidence>